<feature type="compositionally biased region" description="Basic and acidic residues" evidence="1">
    <location>
        <begin position="356"/>
        <end position="369"/>
    </location>
</feature>
<dbReference type="Proteomes" id="UP000076842">
    <property type="component" value="Unassembled WGS sequence"/>
</dbReference>
<keyword evidence="4" id="KW-1185">Reference proteome</keyword>
<feature type="region of interest" description="Disordered" evidence="1">
    <location>
        <begin position="43"/>
        <end position="104"/>
    </location>
</feature>
<evidence type="ECO:0000256" key="1">
    <source>
        <dbReference type="SAM" id="MobiDB-lite"/>
    </source>
</evidence>
<dbReference type="InterPro" id="IPR001357">
    <property type="entry name" value="BRCT_dom"/>
</dbReference>
<accession>A0A165IG72</accession>
<dbReference type="AlphaFoldDB" id="A0A165IG72"/>
<dbReference type="InParanoid" id="A0A165IG72"/>
<feature type="region of interest" description="Disordered" evidence="1">
    <location>
        <begin position="1"/>
        <end position="31"/>
    </location>
</feature>
<organism evidence="3 4">
    <name type="scientific">Calocera cornea HHB12733</name>
    <dbReference type="NCBI Taxonomy" id="1353952"/>
    <lineage>
        <taxon>Eukaryota</taxon>
        <taxon>Fungi</taxon>
        <taxon>Dikarya</taxon>
        <taxon>Basidiomycota</taxon>
        <taxon>Agaricomycotina</taxon>
        <taxon>Dacrymycetes</taxon>
        <taxon>Dacrymycetales</taxon>
        <taxon>Dacrymycetaceae</taxon>
        <taxon>Calocera</taxon>
    </lineage>
</organism>
<dbReference type="SUPFAM" id="SSF52113">
    <property type="entry name" value="BRCT domain"/>
    <property type="match status" value="1"/>
</dbReference>
<evidence type="ECO:0000313" key="3">
    <source>
        <dbReference type="EMBL" id="KZT60530.1"/>
    </source>
</evidence>
<reference evidence="3 4" key="1">
    <citation type="journal article" date="2016" name="Mol. Biol. Evol.">
        <title>Comparative Genomics of Early-Diverging Mushroom-Forming Fungi Provides Insights into the Origins of Lignocellulose Decay Capabilities.</title>
        <authorList>
            <person name="Nagy L.G."/>
            <person name="Riley R."/>
            <person name="Tritt A."/>
            <person name="Adam C."/>
            <person name="Daum C."/>
            <person name="Floudas D."/>
            <person name="Sun H."/>
            <person name="Yadav J.S."/>
            <person name="Pangilinan J."/>
            <person name="Larsson K.H."/>
            <person name="Matsuura K."/>
            <person name="Barry K."/>
            <person name="Labutti K."/>
            <person name="Kuo R."/>
            <person name="Ohm R.A."/>
            <person name="Bhattacharya S.S."/>
            <person name="Shirouzu T."/>
            <person name="Yoshinaga Y."/>
            <person name="Martin F.M."/>
            <person name="Grigoriev I.V."/>
            <person name="Hibbett D.S."/>
        </authorList>
    </citation>
    <scope>NUCLEOTIDE SEQUENCE [LARGE SCALE GENOMIC DNA]</scope>
    <source>
        <strain evidence="3 4">HHB12733</strain>
    </source>
</reference>
<dbReference type="InterPro" id="IPR036420">
    <property type="entry name" value="BRCT_dom_sf"/>
</dbReference>
<sequence>MVSPVARSPLSSSAPSSSMTPPSRSPEDFRGLLSALANIMPKNLPTVANPSTTTVSPTSPNLVSRRDQVSPDAPRLKTVANSSNPAPKLAGAVKPVSPASTPSPSEIPVTLFTHPTEARPLKLYLVSDLSHHREYARVLQKYGAQLSLLADCDYAIVDQGSVRLHQVAGSGKPAVKPDWIVACHGQKKLVKPDDWTLKLDEDAPTTPVFKSIPAQTRPVPEPVPSTSRPSPAQFIQRPKLSIPDPPPGAVLRKAPTVPPKEPVKQNLPIEKGVESKEPVKGRNSPAPPPPSHIEKSKSGYAFTKEDENFFEVYAAWRRRRSPSASDQSILTEVAKLASHHTDTSWRNWHWRRSRKAEKGAAIENAHGEDLAENEDVGPAPDPPKSFLPRSDGEGALYTDHDESMCSSRAVTRT</sequence>
<feature type="compositionally biased region" description="Low complexity" evidence="1">
    <location>
        <begin position="1"/>
        <end position="22"/>
    </location>
</feature>
<gene>
    <name evidence="3" type="ORF">CALCODRAFT_107351</name>
</gene>
<feature type="region of interest" description="Disordered" evidence="1">
    <location>
        <begin position="353"/>
        <end position="413"/>
    </location>
</feature>
<feature type="domain" description="BRCT" evidence="2">
    <location>
        <begin position="121"/>
        <end position="197"/>
    </location>
</feature>
<feature type="region of interest" description="Disordered" evidence="1">
    <location>
        <begin position="206"/>
        <end position="300"/>
    </location>
</feature>
<feature type="compositionally biased region" description="Low complexity" evidence="1">
    <location>
        <begin position="45"/>
        <end position="63"/>
    </location>
</feature>
<dbReference type="EMBL" id="KV423930">
    <property type="protein sequence ID" value="KZT60530.1"/>
    <property type="molecule type" value="Genomic_DNA"/>
</dbReference>
<dbReference type="Gene3D" id="3.40.50.10190">
    <property type="entry name" value="BRCT domain"/>
    <property type="match status" value="1"/>
</dbReference>
<feature type="compositionally biased region" description="Basic and acidic residues" evidence="1">
    <location>
        <begin position="271"/>
        <end position="280"/>
    </location>
</feature>
<protein>
    <recommendedName>
        <fullName evidence="2">BRCT domain-containing protein</fullName>
    </recommendedName>
</protein>
<evidence type="ECO:0000259" key="2">
    <source>
        <dbReference type="PROSITE" id="PS50172"/>
    </source>
</evidence>
<evidence type="ECO:0000313" key="4">
    <source>
        <dbReference type="Proteomes" id="UP000076842"/>
    </source>
</evidence>
<name>A0A165IG72_9BASI</name>
<feature type="compositionally biased region" description="Polar residues" evidence="1">
    <location>
        <begin position="404"/>
        <end position="413"/>
    </location>
</feature>
<dbReference type="OrthoDB" id="10564674at2759"/>
<proteinExistence type="predicted"/>
<dbReference type="PROSITE" id="PS50172">
    <property type="entry name" value="BRCT"/>
    <property type="match status" value="1"/>
</dbReference>